<protein>
    <submittedName>
        <fullName evidence="1">Uncharacterized protein</fullName>
    </submittedName>
</protein>
<dbReference type="KEGG" id="vas:GT360_06645"/>
<dbReference type="EMBL" id="CP047475">
    <property type="protein sequence ID" value="QIA63210.1"/>
    <property type="molecule type" value="Genomic_DNA"/>
</dbReference>
<dbReference type="Proteomes" id="UP000464262">
    <property type="component" value="Chromosome 1"/>
</dbReference>
<reference evidence="1 2" key="1">
    <citation type="submission" date="2020-01" db="EMBL/GenBank/DDBJ databases">
        <title>Whole genome and functional gene identification of agarase of Vibrio HN897.</title>
        <authorList>
            <person name="Liu Y."/>
            <person name="Zhao Z."/>
        </authorList>
    </citation>
    <scope>NUCLEOTIDE SEQUENCE [LARGE SCALE GENOMIC DNA]</scope>
    <source>
        <strain evidence="1 2">HN897</strain>
    </source>
</reference>
<name>A0A7Z2T2N2_9VIBR</name>
<gene>
    <name evidence="1" type="ORF">GT360_06645</name>
</gene>
<dbReference type="RefSeq" id="WP_164648113.1">
    <property type="nucleotide sequence ID" value="NZ_CP047475.1"/>
</dbReference>
<dbReference type="AlphaFoldDB" id="A0A7Z2T2N2"/>
<organism evidence="1 2">
    <name type="scientific">Vibrio astriarenae</name>
    <dbReference type="NCBI Taxonomy" id="1481923"/>
    <lineage>
        <taxon>Bacteria</taxon>
        <taxon>Pseudomonadati</taxon>
        <taxon>Pseudomonadota</taxon>
        <taxon>Gammaproteobacteria</taxon>
        <taxon>Vibrionales</taxon>
        <taxon>Vibrionaceae</taxon>
        <taxon>Vibrio</taxon>
    </lineage>
</organism>
<evidence type="ECO:0000313" key="1">
    <source>
        <dbReference type="EMBL" id="QIA63210.1"/>
    </source>
</evidence>
<keyword evidence="2" id="KW-1185">Reference proteome</keyword>
<proteinExistence type="predicted"/>
<accession>A0A7Z2T2N2</accession>
<evidence type="ECO:0000313" key="2">
    <source>
        <dbReference type="Proteomes" id="UP000464262"/>
    </source>
</evidence>
<sequence>MHSKSINDDIIRDMMTEKPQLFPGMFASHNYYISIVRQELALYEHQKNPSSAEQLLKGYMSFKDSCTTTPELQF</sequence>